<keyword evidence="2" id="KW-1185">Reference proteome</keyword>
<comment type="caution">
    <text evidence="1">The sequence shown here is derived from an EMBL/GenBank/DDBJ whole genome shotgun (WGS) entry which is preliminary data.</text>
</comment>
<gene>
    <name evidence="1" type="ORF">L1987_78382</name>
</gene>
<proteinExistence type="predicted"/>
<evidence type="ECO:0000313" key="2">
    <source>
        <dbReference type="Proteomes" id="UP001056120"/>
    </source>
</evidence>
<organism evidence="1 2">
    <name type="scientific">Smallanthus sonchifolius</name>
    <dbReference type="NCBI Taxonomy" id="185202"/>
    <lineage>
        <taxon>Eukaryota</taxon>
        <taxon>Viridiplantae</taxon>
        <taxon>Streptophyta</taxon>
        <taxon>Embryophyta</taxon>
        <taxon>Tracheophyta</taxon>
        <taxon>Spermatophyta</taxon>
        <taxon>Magnoliopsida</taxon>
        <taxon>eudicotyledons</taxon>
        <taxon>Gunneridae</taxon>
        <taxon>Pentapetalae</taxon>
        <taxon>asterids</taxon>
        <taxon>campanulids</taxon>
        <taxon>Asterales</taxon>
        <taxon>Asteraceae</taxon>
        <taxon>Asteroideae</taxon>
        <taxon>Heliantheae alliance</taxon>
        <taxon>Millerieae</taxon>
        <taxon>Smallanthus</taxon>
    </lineage>
</organism>
<reference evidence="2" key="1">
    <citation type="journal article" date="2022" name="Mol. Ecol. Resour.">
        <title>The genomes of chicory, endive, great burdock and yacon provide insights into Asteraceae palaeo-polyploidization history and plant inulin production.</title>
        <authorList>
            <person name="Fan W."/>
            <person name="Wang S."/>
            <person name="Wang H."/>
            <person name="Wang A."/>
            <person name="Jiang F."/>
            <person name="Liu H."/>
            <person name="Zhao H."/>
            <person name="Xu D."/>
            <person name="Zhang Y."/>
        </authorList>
    </citation>
    <scope>NUCLEOTIDE SEQUENCE [LARGE SCALE GENOMIC DNA]</scope>
    <source>
        <strain evidence="2">cv. Yunnan</strain>
    </source>
</reference>
<accession>A0ACB8ZDK5</accession>
<evidence type="ECO:0000313" key="1">
    <source>
        <dbReference type="EMBL" id="KAI3695385.1"/>
    </source>
</evidence>
<dbReference type="Proteomes" id="UP001056120">
    <property type="component" value="Linkage Group LG26"/>
</dbReference>
<sequence length="157" mass="17785">MYYRERAKAILYSGLDTERPVFATVAFFYSFLSLKTKDEARMRIYAFLLLLLAEGLSMNLDLKNLRDSPPAGGHETAISRHITTYRALIPTRYAHVCHFVPQLFSPPGQDKLPLARNLFSFCSAPRNLSSTALRVLDAVEESVEVDEDVKELSISIR</sequence>
<name>A0ACB8ZDK5_9ASTR</name>
<protein>
    <submittedName>
        <fullName evidence="1">Uncharacterized protein</fullName>
    </submittedName>
</protein>
<reference evidence="1 2" key="2">
    <citation type="journal article" date="2022" name="Mol. Ecol. Resour.">
        <title>The genomes of chicory, endive, great burdock and yacon provide insights into Asteraceae paleo-polyploidization history and plant inulin production.</title>
        <authorList>
            <person name="Fan W."/>
            <person name="Wang S."/>
            <person name="Wang H."/>
            <person name="Wang A."/>
            <person name="Jiang F."/>
            <person name="Liu H."/>
            <person name="Zhao H."/>
            <person name="Xu D."/>
            <person name="Zhang Y."/>
        </authorList>
    </citation>
    <scope>NUCLEOTIDE SEQUENCE [LARGE SCALE GENOMIC DNA]</scope>
    <source>
        <strain evidence="2">cv. Yunnan</strain>
        <tissue evidence="1">Leaves</tissue>
    </source>
</reference>
<dbReference type="EMBL" id="CM042043">
    <property type="protein sequence ID" value="KAI3695385.1"/>
    <property type="molecule type" value="Genomic_DNA"/>
</dbReference>